<dbReference type="PANTHER" id="PTHR37296">
    <property type="entry name" value="CONSERVED VIRULENCE FACTOR B"/>
    <property type="match status" value="1"/>
</dbReference>
<dbReference type="AlphaFoldDB" id="A0A2T7BEN3"/>
<dbReference type="Gene3D" id="1.10.10.10">
    <property type="entry name" value="Winged helix-like DNA-binding domain superfamily/Winged helix DNA-binding domain"/>
    <property type="match status" value="1"/>
</dbReference>
<dbReference type="InterPro" id="IPR040764">
    <property type="entry name" value="CvfB_WH"/>
</dbReference>
<dbReference type="Gene3D" id="2.40.50.140">
    <property type="entry name" value="Nucleic acid-binding proteins"/>
    <property type="match status" value="1"/>
</dbReference>
<accession>A0A2T7BEN3</accession>
<feature type="domain" description="S1 motif" evidence="2">
    <location>
        <begin position="3"/>
        <end position="64"/>
    </location>
</feature>
<sequence length="278" mass="31192">MIQVGRFNRLSVKKTADFGLYLDGFGEVEILLPKRFVPEGLKVGDPVDVFIYHDSENRLIATTQKPYGVVGDIVRLKAVAATKQGAFLDWGLMKDLFVPLSQQVSKMVAGGEYLVRIYIDEQTGRVAATEKLFPALSNDNLTVQEKDEVDLQVYRRSELGYVVIINNVHSGLLHYSDVFRELEPGDKLKGFIKAIKEGNKIDVGVGKAGYAKVEDESSHIMALLDEHNGYLPYNDKSDPEAIRDFFGMSKKTFKMTTGALYKQQKIEFTQTGIKKIED</sequence>
<dbReference type="PIRSF" id="PIRSF012524">
    <property type="entry name" value="YitL_S1"/>
    <property type="match status" value="1"/>
</dbReference>
<dbReference type="InterPro" id="IPR036388">
    <property type="entry name" value="WH-like_DNA-bd_sf"/>
</dbReference>
<protein>
    <submittedName>
        <fullName evidence="3">RNA-binding protein</fullName>
    </submittedName>
</protein>
<dbReference type="Pfam" id="PF17783">
    <property type="entry name" value="WHD_CvfB"/>
    <property type="match status" value="1"/>
</dbReference>
<organism evidence="3 4">
    <name type="scientific">Chitinophaga parva</name>
    <dbReference type="NCBI Taxonomy" id="2169414"/>
    <lineage>
        <taxon>Bacteria</taxon>
        <taxon>Pseudomonadati</taxon>
        <taxon>Bacteroidota</taxon>
        <taxon>Chitinophagia</taxon>
        <taxon>Chitinophagales</taxon>
        <taxon>Chitinophagaceae</taxon>
        <taxon>Chitinophaga</taxon>
    </lineage>
</organism>
<dbReference type="InterPro" id="IPR039566">
    <property type="entry name" value="CvfB_S1_st"/>
</dbReference>
<name>A0A2T7BEN3_9BACT</name>
<dbReference type="GO" id="GO:0003676">
    <property type="term" value="F:nucleic acid binding"/>
    <property type="evidence" value="ECO:0007669"/>
    <property type="project" value="InterPro"/>
</dbReference>
<gene>
    <name evidence="3" type="ORF">DCC81_10355</name>
</gene>
<comment type="similarity">
    <text evidence="1">Belongs to the CvfB family.</text>
</comment>
<reference evidence="3 4" key="1">
    <citation type="submission" date="2018-04" db="EMBL/GenBank/DDBJ databases">
        <title>Chitinophaga fuyangensis sp. nov., isolated from soil in a chemical factory.</title>
        <authorList>
            <person name="Chen K."/>
        </authorList>
    </citation>
    <scope>NUCLEOTIDE SEQUENCE [LARGE SCALE GENOMIC DNA]</scope>
    <source>
        <strain evidence="3 4">LY-1</strain>
    </source>
</reference>
<dbReference type="InterPro" id="IPR014464">
    <property type="entry name" value="CvfB_fam"/>
</dbReference>
<dbReference type="InterPro" id="IPR003029">
    <property type="entry name" value="S1_domain"/>
</dbReference>
<feature type="domain" description="S1 motif" evidence="2">
    <location>
        <begin position="144"/>
        <end position="206"/>
    </location>
</feature>
<comment type="caution">
    <text evidence="3">The sequence shown here is derived from an EMBL/GenBank/DDBJ whole genome shotgun (WGS) entry which is preliminary data.</text>
</comment>
<dbReference type="InterPro" id="IPR012340">
    <property type="entry name" value="NA-bd_OB-fold"/>
</dbReference>
<dbReference type="OrthoDB" id="9801597at2"/>
<proteinExistence type="inferred from homology"/>
<dbReference type="RefSeq" id="WP_108686575.1">
    <property type="nucleotide sequence ID" value="NZ_QCYK01000002.1"/>
</dbReference>
<evidence type="ECO:0000259" key="2">
    <source>
        <dbReference type="SMART" id="SM00316"/>
    </source>
</evidence>
<evidence type="ECO:0000313" key="3">
    <source>
        <dbReference type="EMBL" id="PUZ24734.1"/>
    </source>
</evidence>
<evidence type="ECO:0000256" key="1">
    <source>
        <dbReference type="PIRNR" id="PIRNR012524"/>
    </source>
</evidence>
<dbReference type="Pfam" id="PF13509">
    <property type="entry name" value="S1_2"/>
    <property type="match status" value="1"/>
</dbReference>
<keyword evidence="4" id="KW-1185">Reference proteome</keyword>
<dbReference type="Proteomes" id="UP000244450">
    <property type="component" value="Unassembled WGS sequence"/>
</dbReference>
<evidence type="ECO:0000313" key="4">
    <source>
        <dbReference type="Proteomes" id="UP000244450"/>
    </source>
</evidence>
<dbReference type="PANTHER" id="PTHR37296:SF1">
    <property type="entry name" value="CONSERVED VIRULENCE FACTOR B"/>
    <property type="match status" value="1"/>
</dbReference>
<dbReference type="SMART" id="SM00316">
    <property type="entry name" value="S1"/>
    <property type="match status" value="2"/>
</dbReference>
<dbReference type="EMBL" id="QCYK01000002">
    <property type="protein sequence ID" value="PUZ24734.1"/>
    <property type="molecule type" value="Genomic_DNA"/>
</dbReference>